<dbReference type="Pfam" id="PF01873">
    <property type="entry name" value="eIF-5_eIF-2B"/>
    <property type="match status" value="1"/>
</dbReference>
<dbReference type="PANTHER" id="PTHR23001">
    <property type="entry name" value="EUKARYOTIC TRANSLATION INITIATION FACTOR"/>
    <property type="match status" value="1"/>
</dbReference>
<evidence type="ECO:0000313" key="12">
    <source>
        <dbReference type="Proteomes" id="UP000809243"/>
    </source>
</evidence>
<reference evidence="11" key="1">
    <citation type="submission" date="2021-01" db="EMBL/GenBank/DDBJ databases">
        <title>Active Sulfur Cycling in an Early Earth Analoge.</title>
        <authorList>
            <person name="Hahn C.R."/>
            <person name="Youssef N.H."/>
            <person name="Elshahed M."/>
        </authorList>
    </citation>
    <scope>NUCLEOTIDE SEQUENCE</scope>
    <source>
        <strain evidence="11">Zod_Metabat.1151</strain>
    </source>
</reference>
<dbReference type="HAMAP" id="MF_00232">
    <property type="entry name" value="eIF_2_beta"/>
    <property type="match status" value="1"/>
</dbReference>
<evidence type="ECO:0000259" key="10">
    <source>
        <dbReference type="SMART" id="SM00653"/>
    </source>
</evidence>
<comment type="caution">
    <text evidence="11">The sequence shown here is derived from an EMBL/GenBank/DDBJ whole genome shotgun (WGS) entry which is preliminary data.</text>
</comment>
<dbReference type="PANTHER" id="PTHR23001:SF3">
    <property type="entry name" value="EUKARYOTIC TRANSLATION INITIATION FACTOR 2 SUBUNIT 2"/>
    <property type="match status" value="1"/>
</dbReference>
<dbReference type="InterPro" id="IPR002735">
    <property type="entry name" value="Transl_init_fac_IF2/IF5_dom"/>
</dbReference>
<evidence type="ECO:0000256" key="3">
    <source>
        <dbReference type="ARBA" id="ARBA00011243"/>
    </source>
</evidence>
<evidence type="ECO:0000256" key="8">
    <source>
        <dbReference type="ARBA" id="ARBA00032408"/>
    </source>
</evidence>
<gene>
    <name evidence="9" type="primary">eif2b</name>
    <name evidence="11" type="ORF">JW744_02620</name>
</gene>
<evidence type="ECO:0000256" key="2">
    <source>
        <dbReference type="ARBA" id="ARBA00010397"/>
    </source>
</evidence>
<accession>A0A939C4L6</accession>
<dbReference type="InterPro" id="IPR004458">
    <property type="entry name" value="TIF2_bsu_arc"/>
</dbReference>
<evidence type="ECO:0000313" key="11">
    <source>
        <dbReference type="EMBL" id="MBN2067336.1"/>
    </source>
</evidence>
<protein>
    <recommendedName>
        <fullName evidence="4 9">Translation initiation factor 2 subunit beta</fullName>
    </recommendedName>
    <alternativeName>
        <fullName evidence="7 9">aIF2-beta</fullName>
    </alternativeName>
    <alternativeName>
        <fullName evidence="8 9">eIF-2-beta</fullName>
    </alternativeName>
</protein>
<dbReference type="Gene3D" id="3.30.30.170">
    <property type="match status" value="1"/>
</dbReference>
<dbReference type="NCBIfam" id="NF003067">
    <property type="entry name" value="PRK03988.1"/>
    <property type="match status" value="1"/>
</dbReference>
<evidence type="ECO:0000256" key="7">
    <source>
        <dbReference type="ARBA" id="ARBA00031466"/>
    </source>
</evidence>
<sequence>MEYENMLERLYASLPEKTKKHERFEMPVAESFQQGNKTIVRNFSSILKAINRDSRHAIKFIAKDTATNAVIDDSGRLVLNGKFSSMQINDLIKNYITQFILCPECKRPDTKVVEKQGVRMLKCEACGAISAVKGL</sequence>
<comment type="similarity">
    <text evidence="2 9">Belongs to the eIF-2-beta/eIF-5 family.</text>
</comment>
<dbReference type="InterPro" id="IPR016189">
    <property type="entry name" value="Transl_init_fac_IF2/IF5_N"/>
</dbReference>
<keyword evidence="6 9" id="KW-0648">Protein biosynthesis</keyword>
<dbReference type="Proteomes" id="UP000809243">
    <property type="component" value="Unassembled WGS sequence"/>
</dbReference>
<evidence type="ECO:0000256" key="6">
    <source>
        <dbReference type="ARBA" id="ARBA00022917"/>
    </source>
</evidence>
<evidence type="ECO:0000256" key="9">
    <source>
        <dbReference type="HAMAP-Rule" id="MF_00232"/>
    </source>
</evidence>
<dbReference type="SMART" id="SM00653">
    <property type="entry name" value="eIF2B_5"/>
    <property type="match status" value="1"/>
</dbReference>
<feature type="domain" description="Translation initiation factor IF2/IF5" evidence="10">
    <location>
        <begin position="21"/>
        <end position="129"/>
    </location>
</feature>
<organism evidence="11 12">
    <name type="scientific">Candidatus Iainarchaeum sp</name>
    <dbReference type="NCBI Taxonomy" id="3101447"/>
    <lineage>
        <taxon>Archaea</taxon>
        <taxon>Candidatus Iainarchaeota</taxon>
        <taxon>Candidatus Iainarchaeia</taxon>
        <taxon>Candidatus Iainarchaeales</taxon>
        <taxon>Candidatus Iainarchaeaceae</taxon>
        <taxon>Candidatus Iainarchaeum</taxon>
    </lineage>
</organism>
<comment type="function">
    <text evidence="1 9">eIF-2 functions in the early steps of protein synthesis by forming a ternary complex with GTP and initiator tRNA.</text>
</comment>
<evidence type="ECO:0000256" key="5">
    <source>
        <dbReference type="ARBA" id="ARBA00022540"/>
    </source>
</evidence>
<comment type="subunit">
    <text evidence="3 9">Heterotrimer composed of an alpha, a beta and a gamma chain.</text>
</comment>
<dbReference type="GO" id="GO:0003743">
    <property type="term" value="F:translation initiation factor activity"/>
    <property type="evidence" value="ECO:0007669"/>
    <property type="project" value="UniProtKB-UniRule"/>
</dbReference>
<dbReference type="SUPFAM" id="SSF100966">
    <property type="entry name" value="Translation initiation factor 2 beta, aIF2beta, N-terminal domain"/>
    <property type="match status" value="1"/>
</dbReference>
<dbReference type="EMBL" id="JAFGDB010000041">
    <property type="protein sequence ID" value="MBN2067336.1"/>
    <property type="molecule type" value="Genomic_DNA"/>
</dbReference>
<keyword evidence="5 9" id="KW-0396">Initiation factor</keyword>
<dbReference type="NCBIfam" id="TIGR00311">
    <property type="entry name" value="aIF-2beta"/>
    <property type="match status" value="1"/>
</dbReference>
<dbReference type="InterPro" id="IPR016190">
    <property type="entry name" value="Transl_init_fac_IF2/IF5_Zn-bd"/>
</dbReference>
<proteinExistence type="inferred from homology"/>
<evidence type="ECO:0000256" key="1">
    <source>
        <dbReference type="ARBA" id="ARBA00003323"/>
    </source>
</evidence>
<dbReference type="InterPro" id="IPR045196">
    <property type="entry name" value="IF2/IF5"/>
</dbReference>
<dbReference type="SUPFAM" id="SSF75689">
    <property type="entry name" value="Zinc-binding domain of translation initiation factor 2 beta"/>
    <property type="match status" value="1"/>
</dbReference>
<evidence type="ECO:0000256" key="4">
    <source>
        <dbReference type="ARBA" id="ARBA00022314"/>
    </source>
</evidence>
<dbReference type="AlphaFoldDB" id="A0A939C4L6"/>
<name>A0A939C4L6_9ARCH</name>